<reference evidence="1 2" key="1">
    <citation type="journal article" date="2006" name="Int. J. Syst. Evol. Microbiol.">
        <title>Costertonia aggregata gen. nov., sp. nov., a mesophilic marine bacterium of the family Flavobacteriaceae, isolated from a mature biofilm.</title>
        <authorList>
            <person name="Kwon K.K."/>
            <person name="Lee Y.K."/>
            <person name="Lee H.K."/>
        </authorList>
    </citation>
    <scope>NUCLEOTIDE SEQUENCE [LARGE SCALE GENOMIC DNA]</scope>
    <source>
        <strain evidence="1 2">KCCM 42265</strain>
    </source>
</reference>
<proteinExistence type="predicted"/>
<protein>
    <submittedName>
        <fullName evidence="1">Uncharacterized protein</fullName>
    </submittedName>
</protein>
<dbReference type="RefSeq" id="WP_179241558.1">
    <property type="nucleotide sequence ID" value="NZ_CP058595.1"/>
</dbReference>
<dbReference type="Proteomes" id="UP000509302">
    <property type="component" value="Chromosome"/>
</dbReference>
<accession>A0A7H9AP81</accession>
<organism evidence="1 2">
    <name type="scientific">Costertonia aggregata</name>
    <dbReference type="NCBI Taxonomy" id="343403"/>
    <lineage>
        <taxon>Bacteria</taxon>
        <taxon>Pseudomonadati</taxon>
        <taxon>Bacteroidota</taxon>
        <taxon>Flavobacteriia</taxon>
        <taxon>Flavobacteriales</taxon>
        <taxon>Flavobacteriaceae</taxon>
        <taxon>Costertonia</taxon>
    </lineage>
</organism>
<dbReference type="AlphaFoldDB" id="A0A7H9AP81"/>
<dbReference type="KEGG" id="cagg:HYG79_07880"/>
<evidence type="ECO:0000313" key="2">
    <source>
        <dbReference type="Proteomes" id="UP000509302"/>
    </source>
</evidence>
<gene>
    <name evidence="1" type="ORF">HYG79_07880</name>
</gene>
<evidence type="ECO:0000313" key="1">
    <source>
        <dbReference type="EMBL" id="QLG45269.1"/>
    </source>
</evidence>
<dbReference type="EMBL" id="CP058595">
    <property type="protein sequence ID" value="QLG45269.1"/>
    <property type="molecule type" value="Genomic_DNA"/>
</dbReference>
<name>A0A7H9AP81_9FLAO</name>
<keyword evidence="2" id="KW-1185">Reference proteome</keyword>
<sequence length="186" mass="21850">MKRLLLLPIFLFLFHSCIPLRIAPDIEDYKVSKGKKFKRGLPKRQMFIFEDHKDAYCFYNFINTKFDLKHKNVHDDVPFEVDGKTFFFSFYEVGINSKPLTEISTLFDIAYNAALVVGGFEPIFADDDEDAVINEHWYITIEVYNDTEKDCLSMDSLSREAVLKYLHALKNEYTSTYNHNEVVFKN</sequence>